<organism evidence="1 2">
    <name type="scientific">Candidatus Carbonibacillus altaicus</name>
    <dbReference type="NCBI Taxonomy" id="2163959"/>
    <lineage>
        <taxon>Bacteria</taxon>
        <taxon>Bacillati</taxon>
        <taxon>Bacillota</taxon>
        <taxon>Bacilli</taxon>
        <taxon>Bacillales</taxon>
        <taxon>Candidatus Carbonibacillus</taxon>
    </lineage>
</organism>
<sequence>MLKANSNVTAASANNHIFFAFKIPVVTIMVLPPLNYVFPILSVYYINSTNNTYLTVISYFL</sequence>
<reference evidence="2" key="1">
    <citation type="journal article" date="2018" name="Sci. Rep.">
        <title>Lignite coal burning seam in the remote Altai Mountains harbors a hydrogen-driven thermophilic microbial community.</title>
        <authorList>
            <person name="Kadnikov V.V."/>
            <person name="Mardanov A.V."/>
            <person name="Ivasenko D.A."/>
            <person name="Antsiferov D.V."/>
            <person name="Beletsky A.V."/>
            <person name="Karnachuk O.V."/>
            <person name="Ravin N.V."/>
        </authorList>
    </citation>
    <scope>NUCLEOTIDE SEQUENCE [LARGE SCALE GENOMIC DNA]</scope>
</reference>
<evidence type="ECO:0000313" key="1">
    <source>
        <dbReference type="EMBL" id="PTQ57870.1"/>
    </source>
</evidence>
<comment type="caution">
    <text evidence="1">The sequence shown here is derived from an EMBL/GenBank/DDBJ whole genome shotgun (WGS) entry which is preliminary data.</text>
</comment>
<dbReference type="Proteomes" id="UP000244338">
    <property type="component" value="Unassembled WGS sequence"/>
</dbReference>
<evidence type="ECO:0000313" key="2">
    <source>
        <dbReference type="Proteomes" id="UP000244338"/>
    </source>
</evidence>
<name>A0A2R6Y5A9_9BACL</name>
<dbReference type="AlphaFoldDB" id="A0A2R6Y5A9"/>
<accession>A0A2R6Y5A9</accession>
<proteinExistence type="predicted"/>
<protein>
    <submittedName>
        <fullName evidence="1">Uncharacterized protein</fullName>
    </submittedName>
</protein>
<dbReference type="EMBL" id="PEBX01000001">
    <property type="protein sequence ID" value="PTQ57870.1"/>
    <property type="molecule type" value="Genomic_DNA"/>
</dbReference>
<gene>
    <name evidence="1" type="ORF">BSOLF_0381</name>
</gene>